<dbReference type="EMBL" id="CP163444">
    <property type="protein sequence ID" value="XDQ69313.1"/>
    <property type="molecule type" value="Genomic_DNA"/>
</dbReference>
<reference evidence="1" key="1">
    <citation type="submission" date="2024-07" db="EMBL/GenBank/DDBJ databases">
        <authorList>
            <person name="Yu S.T."/>
        </authorList>
    </citation>
    <scope>NUCLEOTIDE SEQUENCE</scope>
    <source>
        <strain evidence="1">R44</strain>
    </source>
</reference>
<gene>
    <name evidence="1" type="ORF">AB5J54_01705</name>
</gene>
<name>A0AB39SPM2_9ACTN</name>
<proteinExistence type="predicted"/>
<dbReference type="AlphaFoldDB" id="A0AB39SPM2"/>
<dbReference type="RefSeq" id="WP_369142056.1">
    <property type="nucleotide sequence ID" value="NZ_CP163444.1"/>
</dbReference>
<protein>
    <submittedName>
        <fullName evidence="1">Uncharacterized protein</fullName>
    </submittedName>
</protein>
<organism evidence="1">
    <name type="scientific">Streptomyces sp. R44</name>
    <dbReference type="NCBI Taxonomy" id="3238633"/>
    <lineage>
        <taxon>Bacteria</taxon>
        <taxon>Bacillati</taxon>
        <taxon>Actinomycetota</taxon>
        <taxon>Actinomycetes</taxon>
        <taxon>Kitasatosporales</taxon>
        <taxon>Streptomycetaceae</taxon>
        <taxon>Streptomyces</taxon>
    </lineage>
</organism>
<accession>A0AB39SPM2</accession>
<evidence type="ECO:0000313" key="1">
    <source>
        <dbReference type="EMBL" id="XDQ69313.1"/>
    </source>
</evidence>
<sequence>MTATVRLNPTDEMLHRAADTLGSSRIVQVLWTFRDPVPVAALQAAWDGLDRGWLSRRARSSPIPVARSSWVPARNEEALGTTSTPLTDATLTDWIDTQVKAPLLPGSSALWRLAAAPYGEGTLVSLTVPHFRCDGLGIFRAIGSGGDDTHRPSAGPGLLDDLADLARQTLHGSLAAARWLPATLANPDRLARIRTALRPPAPARTEPPAEPRFFTSAIFETDAARWEHQADAFGGTTNSLFVEIAANLVRTAGAGDPAEPFDVGIPVSLRRSDQDARANALVVMPLTVPGGPARHQSLRQTRQATKELLRATGEHSGTLVPEPLWHLLPERHAHLLKNPGAQQTTVVASNFGRTPEAIARFTGQEAAGIAVRTMNVPGVLPDRARLRASLCLLRTGDRLTVTVTGIPDRFGDATSLRRLVHEELESWGLTVQRWWGDPTSHLVKES</sequence>